<organism evidence="8 9">
    <name type="scientific">Trapa natans</name>
    <name type="common">Water chestnut</name>
    <dbReference type="NCBI Taxonomy" id="22666"/>
    <lineage>
        <taxon>Eukaryota</taxon>
        <taxon>Viridiplantae</taxon>
        <taxon>Streptophyta</taxon>
        <taxon>Embryophyta</taxon>
        <taxon>Tracheophyta</taxon>
        <taxon>Spermatophyta</taxon>
        <taxon>Magnoliopsida</taxon>
        <taxon>eudicotyledons</taxon>
        <taxon>Gunneridae</taxon>
        <taxon>Pentapetalae</taxon>
        <taxon>rosids</taxon>
        <taxon>malvids</taxon>
        <taxon>Myrtales</taxon>
        <taxon>Lythraceae</taxon>
        <taxon>Trapa</taxon>
    </lineage>
</organism>
<evidence type="ECO:0000256" key="7">
    <source>
        <dbReference type="RuleBase" id="RU363107"/>
    </source>
</evidence>
<reference evidence="8 9" key="1">
    <citation type="journal article" date="2023" name="Hortic Res">
        <title>Pangenome of water caltrop reveals structural variations and asymmetric subgenome divergence after allopolyploidization.</title>
        <authorList>
            <person name="Zhang X."/>
            <person name="Chen Y."/>
            <person name="Wang L."/>
            <person name="Yuan Y."/>
            <person name="Fang M."/>
            <person name="Shi L."/>
            <person name="Lu R."/>
            <person name="Comes H.P."/>
            <person name="Ma Y."/>
            <person name="Chen Y."/>
            <person name="Huang G."/>
            <person name="Zhou Y."/>
            <person name="Zheng Z."/>
            <person name="Qiu Y."/>
        </authorList>
    </citation>
    <scope>NUCLEOTIDE SEQUENCE [LARGE SCALE GENOMIC DNA]</scope>
    <source>
        <strain evidence="8">F231</strain>
    </source>
</reference>
<dbReference type="PANTHER" id="PTHR19317:SF2">
    <property type="entry name" value="PRA1 FAMILY PROTEIN F2"/>
    <property type="match status" value="1"/>
</dbReference>
<name>A0AAN7QNQ6_TRANT</name>
<evidence type="ECO:0000313" key="8">
    <source>
        <dbReference type="EMBL" id="KAK4772576.1"/>
    </source>
</evidence>
<sequence>MTTYGTIPTASQPSDLQYISRAKDRIKTGLRTRRPWRQMFDVRSIRPPGGFSGSVSRCRANIAYFFMNYVIIVFFILFLSLLWHPISLIVFVAMMAAWLFLYFMRDEPLVIFRRTIDDRIVLFLLAVLTLVFLFLTNVTLNIIVALAIGVAVVLVHSVFRKTDDLTADEETAGLMTGVGVRIGVSSSSS</sequence>
<dbReference type="InterPro" id="IPR004895">
    <property type="entry name" value="Prenylated_rab_accept_PRA1"/>
</dbReference>
<dbReference type="GO" id="GO:0016020">
    <property type="term" value="C:membrane"/>
    <property type="evidence" value="ECO:0007669"/>
    <property type="project" value="UniProtKB-SubCell"/>
</dbReference>
<feature type="transmembrane region" description="Helical" evidence="7">
    <location>
        <begin position="62"/>
        <end position="80"/>
    </location>
</feature>
<evidence type="ECO:0000256" key="4">
    <source>
        <dbReference type="ARBA" id="ARBA00022692"/>
    </source>
</evidence>
<feature type="transmembrane region" description="Helical" evidence="7">
    <location>
        <begin position="116"/>
        <end position="136"/>
    </location>
</feature>
<protein>
    <recommendedName>
        <fullName evidence="7">PRA1 family protein</fullName>
    </recommendedName>
</protein>
<evidence type="ECO:0000256" key="2">
    <source>
        <dbReference type="ARBA" id="ARBA00004127"/>
    </source>
</evidence>
<evidence type="ECO:0000256" key="6">
    <source>
        <dbReference type="ARBA" id="ARBA00023136"/>
    </source>
</evidence>
<comment type="subcellular location">
    <subcellularLocation>
        <location evidence="2">Endomembrane system</location>
        <topology evidence="2">Multi-pass membrane protein</topology>
    </subcellularLocation>
    <subcellularLocation>
        <location evidence="7">Membrane</location>
        <topology evidence="7">Multi-pass membrane protein</topology>
    </subcellularLocation>
</comment>
<keyword evidence="7" id="KW-0813">Transport</keyword>
<dbReference type="Proteomes" id="UP001346149">
    <property type="component" value="Unassembled WGS sequence"/>
</dbReference>
<dbReference type="EMBL" id="JAXQNO010000020">
    <property type="protein sequence ID" value="KAK4772576.1"/>
    <property type="molecule type" value="Genomic_DNA"/>
</dbReference>
<proteinExistence type="inferred from homology"/>
<comment type="function">
    <text evidence="1 7">May be involved in both secretory and endocytic intracellular trafficking in the endosomal/prevacuolar compartments.</text>
</comment>
<keyword evidence="9" id="KW-1185">Reference proteome</keyword>
<keyword evidence="4 7" id="KW-0812">Transmembrane</keyword>
<dbReference type="GO" id="GO:0016192">
    <property type="term" value="P:vesicle-mediated transport"/>
    <property type="evidence" value="ECO:0007669"/>
    <property type="project" value="TreeGrafter"/>
</dbReference>
<evidence type="ECO:0000256" key="5">
    <source>
        <dbReference type="ARBA" id="ARBA00022989"/>
    </source>
</evidence>
<gene>
    <name evidence="8" type="ORF">SAY86_014351</name>
</gene>
<comment type="caution">
    <text evidence="8">The sequence shown here is derived from an EMBL/GenBank/DDBJ whole genome shotgun (WGS) entry which is preliminary data.</text>
</comment>
<feature type="transmembrane region" description="Helical" evidence="7">
    <location>
        <begin position="86"/>
        <end position="104"/>
    </location>
</feature>
<keyword evidence="6 7" id="KW-0472">Membrane</keyword>
<dbReference type="GO" id="GO:0005794">
    <property type="term" value="C:Golgi apparatus"/>
    <property type="evidence" value="ECO:0007669"/>
    <property type="project" value="TreeGrafter"/>
</dbReference>
<comment type="similarity">
    <text evidence="3 7">Belongs to the PRA1 family.</text>
</comment>
<keyword evidence="5 7" id="KW-1133">Transmembrane helix</keyword>
<dbReference type="GO" id="GO:0005783">
    <property type="term" value="C:endoplasmic reticulum"/>
    <property type="evidence" value="ECO:0007669"/>
    <property type="project" value="TreeGrafter"/>
</dbReference>
<evidence type="ECO:0000313" key="9">
    <source>
        <dbReference type="Proteomes" id="UP001346149"/>
    </source>
</evidence>
<dbReference type="PANTHER" id="PTHR19317">
    <property type="entry name" value="PRENYLATED RAB ACCEPTOR 1-RELATED"/>
    <property type="match status" value="1"/>
</dbReference>
<evidence type="ECO:0000256" key="3">
    <source>
        <dbReference type="ARBA" id="ARBA00006483"/>
    </source>
</evidence>
<evidence type="ECO:0000256" key="1">
    <source>
        <dbReference type="ARBA" id="ARBA00002501"/>
    </source>
</evidence>
<feature type="transmembrane region" description="Helical" evidence="7">
    <location>
        <begin position="142"/>
        <end position="159"/>
    </location>
</feature>
<accession>A0AAN7QNQ6</accession>
<dbReference type="AlphaFoldDB" id="A0AAN7QNQ6"/>
<dbReference type="Pfam" id="PF03208">
    <property type="entry name" value="PRA1"/>
    <property type="match status" value="1"/>
</dbReference>